<dbReference type="SUPFAM" id="SSF53383">
    <property type="entry name" value="PLP-dependent transferases"/>
    <property type="match status" value="1"/>
</dbReference>
<dbReference type="InterPro" id="IPR015424">
    <property type="entry name" value="PyrdxlP-dep_Trfase"/>
</dbReference>
<dbReference type="Proteomes" id="UP000631694">
    <property type="component" value="Unassembled WGS sequence"/>
</dbReference>
<accession>A0A931HZ39</accession>
<dbReference type="InterPro" id="IPR004839">
    <property type="entry name" value="Aminotransferase_I/II_large"/>
</dbReference>
<keyword evidence="4 8" id="KW-0032">Aminotransferase</keyword>
<comment type="catalytic activity">
    <reaction evidence="7">
        <text>L-aspartate + 2-oxoglutarate = oxaloacetate + L-glutamate</text>
        <dbReference type="Rhea" id="RHEA:21824"/>
        <dbReference type="ChEBI" id="CHEBI:16452"/>
        <dbReference type="ChEBI" id="CHEBI:16810"/>
        <dbReference type="ChEBI" id="CHEBI:29985"/>
        <dbReference type="ChEBI" id="CHEBI:29991"/>
        <dbReference type="EC" id="2.6.1.1"/>
    </reaction>
</comment>
<evidence type="ECO:0000256" key="3">
    <source>
        <dbReference type="ARBA" id="ARBA00011738"/>
    </source>
</evidence>
<keyword evidence="5 8" id="KW-0808">Transferase</keyword>
<evidence type="ECO:0000259" key="9">
    <source>
        <dbReference type="Pfam" id="PF00155"/>
    </source>
</evidence>
<evidence type="ECO:0000313" key="11">
    <source>
        <dbReference type="Proteomes" id="UP000631694"/>
    </source>
</evidence>
<dbReference type="GO" id="GO:0030170">
    <property type="term" value="F:pyridoxal phosphate binding"/>
    <property type="evidence" value="ECO:0007669"/>
    <property type="project" value="InterPro"/>
</dbReference>
<dbReference type="PANTHER" id="PTHR46383:SF1">
    <property type="entry name" value="ASPARTATE AMINOTRANSFERASE"/>
    <property type="match status" value="1"/>
</dbReference>
<dbReference type="InterPro" id="IPR015421">
    <property type="entry name" value="PyrdxlP-dep_Trfase_major"/>
</dbReference>
<dbReference type="EC" id="2.6.1.-" evidence="8"/>
<dbReference type="InterPro" id="IPR004838">
    <property type="entry name" value="NHTrfase_class1_PyrdxlP-BS"/>
</dbReference>
<dbReference type="PROSITE" id="PS00105">
    <property type="entry name" value="AA_TRANSFER_CLASS_1"/>
    <property type="match status" value="1"/>
</dbReference>
<dbReference type="Gene3D" id="3.90.1150.10">
    <property type="entry name" value="Aspartate Aminotransferase, domain 1"/>
    <property type="match status" value="1"/>
</dbReference>
<comment type="subunit">
    <text evidence="3">Homodimer.</text>
</comment>
<keyword evidence="6" id="KW-0663">Pyridoxal phosphate</keyword>
<feature type="domain" description="Aminotransferase class I/classII large" evidence="9">
    <location>
        <begin position="32"/>
        <end position="392"/>
    </location>
</feature>
<dbReference type="InterPro" id="IPR050596">
    <property type="entry name" value="AspAT/PAT-like"/>
</dbReference>
<gene>
    <name evidence="10" type="ORF">I5731_00935</name>
</gene>
<evidence type="ECO:0000256" key="5">
    <source>
        <dbReference type="ARBA" id="ARBA00022679"/>
    </source>
</evidence>
<dbReference type="Gene3D" id="3.40.640.10">
    <property type="entry name" value="Type I PLP-dependent aspartate aminotransferase-like (Major domain)"/>
    <property type="match status" value="1"/>
</dbReference>
<evidence type="ECO:0000313" key="10">
    <source>
        <dbReference type="EMBL" id="MBH0236374.1"/>
    </source>
</evidence>
<comment type="caution">
    <text evidence="10">The sequence shown here is derived from an EMBL/GenBank/DDBJ whole genome shotgun (WGS) entry which is preliminary data.</text>
</comment>
<dbReference type="InterPro" id="IPR015422">
    <property type="entry name" value="PyrdxlP-dep_Trfase_small"/>
</dbReference>
<keyword evidence="11" id="KW-1185">Reference proteome</keyword>
<evidence type="ECO:0000256" key="4">
    <source>
        <dbReference type="ARBA" id="ARBA00022576"/>
    </source>
</evidence>
<evidence type="ECO:0000256" key="8">
    <source>
        <dbReference type="RuleBase" id="RU000481"/>
    </source>
</evidence>
<dbReference type="AlphaFoldDB" id="A0A931HZ39"/>
<reference evidence="10" key="1">
    <citation type="submission" date="2020-12" db="EMBL/GenBank/DDBJ databases">
        <title>Methylobrevis albus sp. nov., isolated from fresh water lack sediment.</title>
        <authorList>
            <person name="Zou Q."/>
        </authorList>
    </citation>
    <scope>NUCLEOTIDE SEQUENCE</scope>
    <source>
        <strain evidence="10">L22</strain>
    </source>
</reference>
<organism evidence="10 11">
    <name type="scientific">Methylobrevis albus</name>
    <dbReference type="NCBI Taxonomy" id="2793297"/>
    <lineage>
        <taxon>Bacteria</taxon>
        <taxon>Pseudomonadati</taxon>
        <taxon>Pseudomonadota</taxon>
        <taxon>Alphaproteobacteria</taxon>
        <taxon>Hyphomicrobiales</taxon>
        <taxon>Pleomorphomonadaceae</taxon>
        <taxon>Methylobrevis</taxon>
    </lineage>
</organism>
<evidence type="ECO:0000256" key="6">
    <source>
        <dbReference type="ARBA" id="ARBA00022898"/>
    </source>
</evidence>
<protein>
    <recommendedName>
        <fullName evidence="8">Aminotransferase</fullName>
        <ecNumber evidence="8">2.6.1.-</ecNumber>
    </recommendedName>
</protein>
<comment type="similarity">
    <text evidence="2 8">Belongs to the class-I pyridoxal-phosphate-dependent aminotransferase family.</text>
</comment>
<dbReference type="FunFam" id="3.40.640.10:FF:000033">
    <property type="entry name" value="Aspartate aminotransferase"/>
    <property type="match status" value="1"/>
</dbReference>
<dbReference type="PANTHER" id="PTHR46383">
    <property type="entry name" value="ASPARTATE AMINOTRANSFERASE"/>
    <property type="match status" value="1"/>
</dbReference>
<evidence type="ECO:0000256" key="1">
    <source>
        <dbReference type="ARBA" id="ARBA00001933"/>
    </source>
</evidence>
<proteinExistence type="inferred from homology"/>
<evidence type="ECO:0000256" key="7">
    <source>
        <dbReference type="ARBA" id="ARBA00049185"/>
    </source>
</evidence>
<dbReference type="GO" id="GO:0006520">
    <property type="term" value="P:amino acid metabolic process"/>
    <property type="evidence" value="ECO:0007669"/>
    <property type="project" value="InterPro"/>
</dbReference>
<dbReference type="GO" id="GO:0004069">
    <property type="term" value="F:L-aspartate:2-oxoglutarate aminotransferase activity"/>
    <property type="evidence" value="ECO:0007669"/>
    <property type="project" value="UniProtKB-EC"/>
</dbReference>
<dbReference type="Pfam" id="PF00155">
    <property type="entry name" value="Aminotran_1_2"/>
    <property type="match status" value="1"/>
</dbReference>
<dbReference type="CDD" id="cd00609">
    <property type="entry name" value="AAT_like"/>
    <property type="match status" value="1"/>
</dbReference>
<dbReference type="EMBL" id="JADZLT010000036">
    <property type="protein sequence ID" value="MBH0236374.1"/>
    <property type="molecule type" value="Genomic_DNA"/>
</dbReference>
<sequence>MSFLSASLARVKPSPTIAVTSKARELKAAGRDVIGLGAGEPDFDTPENIKEAAIRAIREGKTKYTAVDGIPELRAAIAAKFKRENNLVYKPEQVTVGTGGKQVLYNALMATLNPGDEVIVPAPYWVSYPDMVLLAGGEPVFVVADASVGFKLQPDALDAAITPKTKWVIFNSPSNPTGAAYTAAELRAIADVLLKHPHVWVLTDDMYEHLVYDDFKFATIGEVEPSLMDRTLTVNGVSKAYAMTGWRIGYGAGPLHLIKAMSAIQSQSTSNACSVAQWAAVEALNGPQDFIASNNEIFKGRRDLVVSMLNQATGLKCPLPEGAFYVYPSCEGLIGKTTEKGVVIENDEIFTTELLEQEGVAVVQGTAFGLGPAFRISYATSNKDLEEACSRIQRFCASLR</sequence>
<evidence type="ECO:0000256" key="2">
    <source>
        <dbReference type="ARBA" id="ARBA00007441"/>
    </source>
</evidence>
<dbReference type="RefSeq" id="WP_197309472.1">
    <property type="nucleotide sequence ID" value="NZ_JADZLT010000036.1"/>
</dbReference>
<comment type="cofactor">
    <cofactor evidence="1 8">
        <name>pyridoxal 5'-phosphate</name>
        <dbReference type="ChEBI" id="CHEBI:597326"/>
    </cofactor>
</comment>
<name>A0A931HZ39_9HYPH</name>